<evidence type="ECO:0000256" key="16">
    <source>
        <dbReference type="ARBA" id="ARBA00022842"/>
    </source>
</evidence>
<evidence type="ECO:0000256" key="4">
    <source>
        <dbReference type="ARBA" id="ARBA00008874"/>
    </source>
</evidence>
<name>A0A5N6XH03_9EURO</name>
<evidence type="ECO:0000259" key="23">
    <source>
        <dbReference type="PROSITE" id="PS51387"/>
    </source>
</evidence>
<dbReference type="FunFam" id="1.10.510.10:FF:000411">
    <property type="entry name" value="Probable Ste20-like kinase Don3"/>
    <property type="match status" value="1"/>
</dbReference>
<dbReference type="InterPro" id="IPR006094">
    <property type="entry name" value="Oxid_FAD_bind_N"/>
</dbReference>
<dbReference type="Gene3D" id="3.30.70.2740">
    <property type="match status" value="1"/>
</dbReference>
<evidence type="ECO:0000256" key="2">
    <source>
        <dbReference type="ARBA" id="ARBA00001974"/>
    </source>
</evidence>
<dbReference type="GO" id="GO:0019752">
    <property type="term" value="P:carboxylic acid metabolic process"/>
    <property type="evidence" value="ECO:0007669"/>
    <property type="project" value="UniProtKB-ARBA"/>
</dbReference>
<dbReference type="InterPro" id="IPR051264">
    <property type="entry name" value="FAD-oxidored/transferase_4"/>
</dbReference>
<dbReference type="InterPro" id="IPR004113">
    <property type="entry name" value="FAD-bd_oxidored_4_C"/>
</dbReference>
<dbReference type="Gene3D" id="1.10.510.10">
    <property type="entry name" value="Transferase(Phosphotransferase) domain 1"/>
    <property type="match status" value="1"/>
</dbReference>
<dbReference type="Gene3D" id="3.30.465.10">
    <property type="match status" value="1"/>
</dbReference>
<keyword evidence="16" id="KW-0460">Magnesium</keyword>
<evidence type="ECO:0000256" key="21">
    <source>
        <dbReference type="SAM" id="MobiDB-lite"/>
    </source>
</evidence>
<evidence type="ECO:0000256" key="15">
    <source>
        <dbReference type="ARBA" id="ARBA00022840"/>
    </source>
</evidence>
<comment type="subcellular location">
    <subcellularLocation>
        <location evidence="3">Cytoplasm</location>
    </subcellularLocation>
</comment>
<keyword evidence="11" id="KW-0479">Metal-binding</keyword>
<evidence type="ECO:0000313" key="25">
    <source>
        <dbReference type="Proteomes" id="UP000325945"/>
    </source>
</evidence>
<dbReference type="SMART" id="SM00220">
    <property type="entry name" value="S_TKc"/>
    <property type="match status" value="1"/>
</dbReference>
<dbReference type="SUPFAM" id="SSF56112">
    <property type="entry name" value="Protein kinase-like (PK-like)"/>
    <property type="match status" value="1"/>
</dbReference>
<feature type="compositionally biased region" description="Polar residues" evidence="21">
    <location>
        <begin position="1055"/>
        <end position="1084"/>
    </location>
</feature>
<organism evidence="24 25">
    <name type="scientific">Aspergillus sergii</name>
    <dbReference type="NCBI Taxonomy" id="1034303"/>
    <lineage>
        <taxon>Eukaryota</taxon>
        <taxon>Fungi</taxon>
        <taxon>Dikarya</taxon>
        <taxon>Ascomycota</taxon>
        <taxon>Pezizomycotina</taxon>
        <taxon>Eurotiomycetes</taxon>
        <taxon>Eurotiomycetidae</taxon>
        <taxon>Eurotiales</taxon>
        <taxon>Aspergillaceae</taxon>
        <taxon>Aspergillus</taxon>
        <taxon>Aspergillus subgen. Circumdati</taxon>
    </lineage>
</organism>
<dbReference type="EC" id="2.7.11.1" evidence="5"/>
<keyword evidence="14" id="KW-0274">FAD</keyword>
<evidence type="ECO:0000256" key="11">
    <source>
        <dbReference type="ARBA" id="ARBA00022723"/>
    </source>
</evidence>
<evidence type="ECO:0000256" key="3">
    <source>
        <dbReference type="ARBA" id="ARBA00004496"/>
    </source>
</evidence>
<dbReference type="SUPFAM" id="SSF55103">
    <property type="entry name" value="FAD-linked oxidases, C-terminal domain"/>
    <property type="match status" value="1"/>
</dbReference>
<keyword evidence="17" id="KW-0560">Oxidoreductase</keyword>
<dbReference type="PROSITE" id="PS51387">
    <property type="entry name" value="FAD_PCMH"/>
    <property type="match status" value="1"/>
</dbReference>
<feature type="region of interest" description="Disordered" evidence="21">
    <location>
        <begin position="975"/>
        <end position="1085"/>
    </location>
</feature>
<evidence type="ECO:0000256" key="17">
    <source>
        <dbReference type="ARBA" id="ARBA00023002"/>
    </source>
</evidence>
<dbReference type="PANTHER" id="PTHR43716">
    <property type="entry name" value="D-2-HYDROXYGLUTARATE DEHYDROGENASE, MITOCHONDRIAL"/>
    <property type="match status" value="1"/>
</dbReference>
<keyword evidence="8" id="KW-0597">Phosphoprotein</keyword>
<dbReference type="PROSITE" id="PS00107">
    <property type="entry name" value="PROTEIN_KINASE_ATP"/>
    <property type="match status" value="1"/>
</dbReference>
<dbReference type="GO" id="GO:0046872">
    <property type="term" value="F:metal ion binding"/>
    <property type="evidence" value="ECO:0007669"/>
    <property type="project" value="UniProtKB-KW"/>
</dbReference>
<dbReference type="InterPro" id="IPR000719">
    <property type="entry name" value="Prot_kinase_dom"/>
</dbReference>
<dbReference type="PROSITE" id="PS50011">
    <property type="entry name" value="PROTEIN_KINASE_DOM"/>
    <property type="match status" value="1"/>
</dbReference>
<dbReference type="InterPro" id="IPR016167">
    <property type="entry name" value="FAD-bd_PCMH_sub1"/>
</dbReference>
<evidence type="ECO:0000313" key="24">
    <source>
        <dbReference type="EMBL" id="KAE8332202.1"/>
    </source>
</evidence>
<dbReference type="GO" id="GO:0016614">
    <property type="term" value="F:oxidoreductase activity, acting on CH-OH group of donors"/>
    <property type="evidence" value="ECO:0007669"/>
    <property type="project" value="UniProtKB-ARBA"/>
</dbReference>
<dbReference type="InterPro" id="IPR016166">
    <property type="entry name" value="FAD-bd_PCMH"/>
</dbReference>
<keyword evidence="13 24" id="KW-0418">Kinase</keyword>
<evidence type="ECO:0000256" key="14">
    <source>
        <dbReference type="ARBA" id="ARBA00022827"/>
    </source>
</evidence>
<keyword evidence="9" id="KW-0285">Flavoprotein</keyword>
<sequence>MSSARNVSVALRRARLPRPRCFVQPIVSRAPSRTATRSFSLTSAVNATKEIKYTSNAYPNLKRDPKFAEITAEDVTFFKELLGSQSAVIDGVTTDAADDIEPFNSDWMRKYRGHTRLVLKPQNKEEVSQVLKYCNDKKLAVVPQGGNTGLVGGSVPVFDEIVINTSRMNKIRSFDEGSGVLVADAGVILEVADQYLAERNHLFPLDLGAKGSCHIGGNAATNAGGLRLLRYGSLHGNILGVEAVLADGTIVNSLSTLRKNNTGYDLKQLFIGAEGTIGIITGLSILCPPRPKAVNVAYFGVESYEQVRQAHQEAKSHLSEILSAFELMDGRSQKLVHESTGNKNPLDSEYPFYCVVETSGSNGEHDMAKLEGFLEHIMGEGIVADGVLAQDETQFQGIWRWREGITEALSHLGGTYKYDVSIPLPELYQLVEDCRERLTKLGFVGDDDSFPVRAVVGYGHMGDSNLHLNISVREYNKEVEKAIEPWVYEWIQKRNGSISAEHGLGLAKKEFIGYSQDETMVKLMKQLKDLYDPVSASIFANLEVHSVPQAAVAMRYRLLFAANHGKVRQPTIGCDGSNQFTLISISLSSPPPFPKVDNLDSLSSTPRSRRTRLAGWLYGFAHCADETGNMADDMANQYQMMEELGSGSFGIVYKAIEKSTGEIVAVKHIDLESSEDDIQEIQQEISVLATCASPFVTQYKASFLRGHKLWIVMEYLGGGSCLDLLKPGVFNEAHVAIICQQLLQGMDYLHSEGKIHRDIKAANVLLSHTGKVKLADFGVAAQLINIKSQRNTFVGTPFWMAPEVIQQSGYDYKADIWSLGITAIEMINGEPPHASTHPMKVLFLIPKEPAPRLEGDQYSNTFKDFIAQCLTKDPDRRPSAKELLRHKFIRNAGKTEALQELIHRKQDWDAGRGVTRNVKYYAESLNTITHLKDDDGWVFDTVKAPTMKIQEDPYVDENDLDSQDFLYDETSEMMNDMHISSPPPPPKHAPNSATNSAVNTAVRRAPAPERSPSTRRSHRKRRSSGIKQPLGVNLTFGNSPSTVRQFRRVSDKIPSENSYSSQYSFGPDENNSPKTLFSEPSSKEAQLGRRAYSKAVGLSCQEVLGTTGDQEKREAISRLAEAWSDLEMVDPEGLYHILKIMNEKLQGDPKLSGLVPQAAPPPESPQRPRLVLAQNNPHLKSHRRRQSAVVAEPSLQPAQLANLPGQQVPGMEHTKQLSDVLYQRWSEGLRNRWPGI</sequence>
<dbReference type="FunFam" id="3.30.70.2740:FF:000002">
    <property type="entry name" value="D-2-hydroxyglutarate dehydrogenase mitochondrial"/>
    <property type="match status" value="1"/>
</dbReference>
<comment type="similarity">
    <text evidence="4">Belongs to the protein kinase superfamily. STE Ser/Thr protein kinase family. STE20 subfamily.</text>
</comment>
<dbReference type="Pfam" id="PF01565">
    <property type="entry name" value="FAD_binding_4"/>
    <property type="match status" value="1"/>
</dbReference>
<keyword evidence="10" id="KW-0808">Transferase</keyword>
<dbReference type="GO" id="GO:0071949">
    <property type="term" value="F:FAD binding"/>
    <property type="evidence" value="ECO:0007669"/>
    <property type="project" value="InterPro"/>
</dbReference>
<keyword evidence="15 20" id="KW-0067">ATP-binding</keyword>
<protein>
    <recommendedName>
        <fullName evidence="5">non-specific serine/threonine protein kinase</fullName>
        <ecNumber evidence="5">2.7.11.1</ecNumber>
    </recommendedName>
</protein>
<evidence type="ECO:0000259" key="22">
    <source>
        <dbReference type="PROSITE" id="PS50011"/>
    </source>
</evidence>
<dbReference type="InterPro" id="IPR016164">
    <property type="entry name" value="FAD-linked_Oxase-like_C"/>
</dbReference>
<comment type="catalytic activity">
    <reaction evidence="19">
        <text>L-seryl-[protein] + ATP = O-phospho-L-seryl-[protein] + ADP + H(+)</text>
        <dbReference type="Rhea" id="RHEA:17989"/>
        <dbReference type="Rhea" id="RHEA-COMP:9863"/>
        <dbReference type="Rhea" id="RHEA-COMP:11604"/>
        <dbReference type="ChEBI" id="CHEBI:15378"/>
        <dbReference type="ChEBI" id="CHEBI:29999"/>
        <dbReference type="ChEBI" id="CHEBI:30616"/>
        <dbReference type="ChEBI" id="CHEBI:83421"/>
        <dbReference type="ChEBI" id="CHEBI:456216"/>
        <dbReference type="EC" id="2.7.11.1"/>
    </reaction>
</comment>
<dbReference type="Gene3D" id="3.30.70.2190">
    <property type="match status" value="1"/>
</dbReference>
<evidence type="ECO:0000256" key="7">
    <source>
        <dbReference type="ARBA" id="ARBA00022527"/>
    </source>
</evidence>
<dbReference type="CDD" id="cd06609">
    <property type="entry name" value="STKc_MST3_like"/>
    <property type="match status" value="1"/>
</dbReference>
<dbReference type="FunFam" id="3.30.200.20:FF:000488">
    <property type="entry name" value="Related to severin kinase"/>
    <property type="match status" value="1"/>
</dbReference>
<dbReference type="SUPFAM" id="SSF56176">
    <property type="entry name" value="FAD-binding/transporter-associated domain-like"/>
    <property type="match status" value="1"/>
</dbReference>
<evidence type="ECO:0000256" key="10">
    <source>
        <dbReference type="ARBA" id="ARBA00022679"/>
    </source>
</evidence>
<dbReference type="Pfam" id="PF00069">
    <property type="entry name" value="Pkinase"/>
    <property type="match status" value="1"/>
</dbReference>
<comment type="cofactor">
    <cofactor evidence="2">
        <name>FAD</name>
        <dbReference type="ChEBI" id="CHEBI:57692"/>
    </cofactor>
</comment>
<dbReference type="FunFam" id="3.30.43.10:FF:000002">
    <property type="entry name" value="D-2-hydroxyglutarate dehydrogenase, mitochondrial"/>
    <property type="match status" value="1"/>
</dbReference>
<feature type="domain" description="Protein kinase" evidence="22">
    <location>
        <begin position="638"/>
        <end position="889"/>
    </location>
</feature>
<dbReference type="EMBL" id="ML741766">
    <property type="protein sequence ID" value="KAE8332202.1"/>
    <property type="molecule type" value="Genomic_DNA"/>
</dbReference>
<dbReference type="FunFam" id="3.30.465.10:FF:000053">
    <property type="entry name" value="D-lactate dehydrogenase (Cytochrome), putative"/>
    <property type="match status" value="1"/>
</dbReference>
<gene>
    <name evidence="24" type="ORF">BDV39DRAFT_189293</name>
</gene>
<keyword evidence="25" id="KW-1185">Reference proteome</keyword>
<feature type="region of interest" description="Disordered" evidence="21">
    <location>
        <begin position="1149"/>
        <end position="1169"/>
    </location>
</feature>
<evidence type="ECO:0000256" key="19">
    <source>
        <dbReference type="ARBA" id="ARBA00048679"/>
    </source>
</evidence>
<dbReference type="InterPro" id="IPR011009">
    <property type="entry name" value="Kinase-like_dom_sf"/>
</dbReference>
<evidence type="ECO:0000256" key="6">
    <source>
        <dbReference type="ARBA" id="ARBA00022490"/>
    </source>
</evidence>
<dbReference type="InterPro" id="IPR036318">
    <property type="entry name" value="FAD-bd_PCMH-like_sf"/>
</dbReference>
<dbReference type="InterPro" id="IPR017441">
    <property type="entry name" value="Protein_kinase_ATP_BS"/>
</dbReference>
<keyword evidence="12 20" id="KW-0547">Nucleotide-binding</keyword>
<evidence type="ECO:0000256" key="12">
    <source>
        <dbReference type="ARBA" id="ARBA00022741"/>
    </source>
</evidence>
<evidence type="ECO:0000256" key="8">
    <source>
        <dbReference type="ARBA" id="ARBA00022553"/>
    </source>
</evidence>
<keyword evidence="7" id="KW-0723">Serine/threonine-protein kinase</keyword>
<feature type="domain" description="FAD-binding PCMH-type" evidence="23">
    <location>
        <begin position="111"/>
        <end position="290"/>
    </location>
</feature>
<evidence type="ECO:0000256" key="5">
    <source>
        <dbReference type="ARBA" id="ARBA00012513"/>
    </source>
</evidence>
<feature type="compositionally biased region" description="Basic residues" evidence="21">
    <location>
        <begin position="1013"/>
        <end position="1024"/>
    </location>
</feature>
<dbReference type="GO" id="GO:0004674">
    <property type="term" value="F:protein serine/threonine kinase activity"/>
    <property type="evidence" value="ECO:0007669"/>
    <property type="project" value="UniProtKB-KW"/>
</dbReference>
<evidence type="ECO:0000256" key="13">
    <source>
        <dbReference type="ARBA" id="ARBA00022777"/>
    </source>
</evidence>
<evidence type="ECO:0000256" key="9">
    <source>
        <dbReference type="ARBA" id="ARBA00022630"/>
    </source>
</evidence>
<dbReference type="GO" id="GO:0005524">
    <property type="term" value="F:ATP binding"/>
    <property type="evidence" value="ECO:0007669"/>
    <property type="project" value="UniProtKB-UniRule"/>
</dbReference>
<dbReference type="Gene3D" id="3.30.43.10">
    <property type="entry name" value="Uridine Diphospho-n-acetylenolpyruvylglucosamine Reductase, domain 2"/>
    <property type="match status" value="1"/>
</dbReference>
<dbReference type="Proteomes" id="UP000325945">
    <property type="component" value="Unassembled WGS sequence"/>
</dbReference>
<feature type="binding site" evidence="20">
    <location>
        <position position="667"/>
    </location>
    <ligand>
        <name>ATP</name>
        <dbReference type="ChEBI" id="CHEBI:30616"/>
    </ligand>
</feature>
<comment type="catalytic activity">
    <reaction evidence="18">
        <text>L-threonyl-[protein] + ATP = O-phospho-L-threonyl-[protein] + ADP + H(+)</text>
        <dbReference type="Rhea" id="RHEA:46608"/>
        <dbReference type="Rhea" id="RHEA-COMP:11060"/>
        <dbReference type="Rhea" id="RHEA-COMP:11605"/>
        <dbReference type="ChEBI" id="CHEBI:15378"/>
        <dbReference type="ChEBI" id="CHEBI:30013"/>
        <dbReference type="ChEBI" id="CHEBI:30616"/>
        <dbReference type="ChEBI" id="CHEBI:61977"/>
        <dbReference type="ChEBI" id="CHEBI:456216"/>
        <dbReference type="EC" id="2.7.11.1"/>
    </reaction>
</comment>
<dbReference type="Pfam" id="PF02913">
    <property type="entry name" value="FAD-oxidase_C"/>
    <property type="match status" value="1"/>
</dbReference>
<reference evidence="25" key="1">
    <citation type="submission" date="2019-04" db="EMBL/GenBank/DDBJ databases">
        <title>Friends and foes A comparative genomics studyof 23 Aspergillus species from section Flavi.</title>
        <authorList>
            <consortium name="DOE Joint Genome Institute"/>
            <person name="Kjaerbolling I."/>
            <person name="Vesth T."/>
            <person name="Frisvad J.C."/>
            <person name="Nybo J.L."/>
            <person name="Theobald S."/>
            <person name="Kildgaard S."/>
            <person name="Isbrandt T."/>
            <person name="Kuo A."/>
            <person name="Sato A."/>
            <person name="Lyhne E.K."/>
            <person name="Kogle M.E."/>
            <person name="Wiebenga A."/>
            <person name="Kun R.S."/>
            <person name="Lubbers R.J."/>
            <person name="Makela M.R."/>
            <person name="Barry K."/>
            <person name="Chovatia M."/>
            <person name="Clum A."/>
            <person name="Daum C."/>
            <person name="Haridas S."/>
            <person name="He G."/>
            <person name="LaButti K."/>
            <person name="Lipzen A."/>
            <person name="Mondo S."/>
            <person name="Riley R."/>
            <person name="Salamov A."/>
            <person name="Simmons B.A."/>
            <person name="Magnuson J.K."/>
            <person name="Henrissat B."/>
            <person name="Mortensen U.H."/>
            <person name="Larsen T.O."/>
            <person name="Devries R.P."/>
            <person name="Grigoriev I.V."/>
            <person name="Machida M."/>
            <person name="Baker S.E."/>
            <person name="Andersen M.R."/>
        </authorList>
    </citation>
    <scope>NUCLEOTIDE SEQUENCE [LARGE SCALE GENOMIC DNA]</scope>
    <source>
        <strain evidence="25">CBS 130017</strain>
    </source>
</reference>
<dbReference type="GO" id="GO:0005739">
    <property type="term" value="C:mitochondrion"/>
    <property type="evidence" value="ECO:0007669"/>
    <property type="project" value="TreeGrafter"/>
</dbReference>
<dbReference type="AlphaFoldDB" id="A0A5N6XH03"/>
<feature type="compositionally biased region" description="Polar residues" evidence="21">
    <location>
        <begin position="1035"/>
        <end position="1044"/>
    </location>
</feature>
<evidence type="ECO:0000256" key="18">
    <source>
        <dbReference type="ARBA" id="ARBA00047899"/>
    </source>
</evidence>
<dbReference type="PANTHER" id="PTHR43716:SF1">
    <property type="entry name" value="D-2-HYDROXYGLUTARATE DEHYDROGENASE, MITOCHONDRIAL"/>
    <property type="match status" value="1"/>
</dbReference>
<evidence type="ECO:0000256" key="1">
    <source>
        <dbReference type="ARBA" id="ARBA00001946"/>
    </source>
</evidence>
<keyword evidence="6" id="KW-0963">Cytoplasm</keyword>
<dbReference type="InterPro" id="IPR016169">
    <property type="entry name" value="FAD-bd_PCMH_sub2"/>
</dbReference>
<accession>A0A5N6XH03</accession>
<dbReference type="FunFam" id="3.30.70.2190:FF:000001">
    <property type="entry name" value="D-2-hydroxyglutarate dehydrogenase mitochondrial"/>
    <property type="match status" value="1"/>
</dbReference>
<comment type="cofactor">
    <cofactor evidence="1">
        <name>Mg(2+)</name>
        <dbReference type="ChEBI" id="CHEBI:18420"/>
    </cofactor>
</comment>
<evidence type="ECO:0000256" key="20">
    <source>
        <dbReference type="PROSITE-ProRule" id="PRU10141"/>
    </source>
</evidence>
<proteinExistence type="inferred from homology"/>